<evidence type="ECO:0000313" key="5">
    <source>
        <dbReference type="Proteomes" id="UP001283366"/>
    </source>
</evidence>
<name>A0A1Y6INA6_9VIBR</name>
<reference evidence="2 5" key="2">
    <citation type="submission" date="2023-11" db="EMBL/GenBank/DDBJ databases">
        <title>Plant-associative lifestyle of Vibrio porteresiae and its evolutionary dynamics.</title>
        <authorList>
            <person name="Rameshkumar N."/>
            <person name="Kirti K."/>
        </authorList>
    </citation>
    <scope>NUCLEOTIDE SEQUENCE [LARGE SCALE GENOMIC DNA]</scope>
    <source>
        <strain evidence="2 5">MSSRF38</strain>
    </source>
</reference>
<sequence length="382" mass="43774">MNRRQFIRVIGAGTVIFAASSLMIEQFSSGNRQALRPPLKHSDLRETLLGYAMLCPNPHNKQPWKVAFIGKNVIRLYVDEERLLPQTDPVYRQIHIGQGTFIETLVIAASQFGIWAEVVYFPLGEYDNQSLEALPVADITLIPDTHIQPDKLFSQLLTRQSTKTPYSDESFDTALLAEVLDVVQEEQFGLNMIHREQDRAAMRNYLTQAMEIEESDHRRSLETIAMFRFNDQELAEYRDGFGLEQNGIVGVKRKLAETFFISREKAETDPEAFGRESVQQVRKIVANTPYYVLLSSHDNQRTTQLRIGRVYQRINLLVNSLGLAMHPMSQILQEYDDMLTLQDEFKQHFGISHSDTVQMLFRLGKAEATPLTPRREIGAIII</sequence>
<keyword evidence="1" id="KW-0812">Transmembrane</keyword>
<keyword evidence="3" id="KW-0560">Oxidoreductase</keyword>
<accession>A0A1Y6INA6</accession>
<keyword evidence="1" id="KW-1133">Transmembrane helix</keyword>
<dbReference type="Gene3D" id="3.40.109.10">
    <property type="entry name" value="NADH Oxidase"/>
    <property type="match status" value="1"/>
</dbReference>
<dbReference type="EMBL" id="JAWRCO010000001">
    <property type="protein sequence ID" value="MDW6004075.1"/>
    <property type="molecule type" value="Genomic_DNA"/>
</dbReference>
<keyword evidence="5" id="KW-1185">Reference proteome</keyword>
<keyword evidence="1" id="KW-0472">Membrane</keyword>
<proteinExistence type="predicted"/>
<dbReference type="SUPFAM" id="SSF55469">
    <property type="entry name" value="FMN-dependent nitroreductase-like"/>
    <property type="match status" value="1"/>
</dbReference>
<evidence type="ECO:0000313" key="3">
    <source>
        <dbReference type="EMBL" id="SMR99127.1"/>
    </source>
</evidence>
<reference evidence="3 4" key="1">
    <citation type="submission" date="2017-05" db="EMBL/GenBank/DDBJ databases">
        <authorList>
            <person name="Song R."/>
            <person name="Chenine A.L."/>
            <person name="Ruprecht R.M."/>
        </authorList>
    </citation>
    <scope>NUCLEOTIDE SEQUENCE [LARGE SCALE GENOMIC DNA]</scope>
    <source>
        <strain evidence="3 4">CECT 7927</strain>
    </source>
</reference>
<dbReference type="EC" id="1.-.-.-" evidence="3"/>
<evidence type="ECO:0000256" key="1">
    <source>
        <dbReference type="SAM" id="Phobius"/>
    </source>
</evidence>
<dbReference type="Proteomes" id="UP001283366">
    <property type="component" value="Unassembled WGS sequence"/>
</dbReference>
<dbReference type="InterPro" id="IPR000415">
    <property type="entry name" value="Nitroreductase-like"/>
</dbReference>
<gene>
    <name evidence="3" type="primary">acg_1</name>
    <name evidence="2" type="ORF">SBX37_14540</name>
    <name evidence="3" type="ORF">VIM7927_00349</name>
</gene>
<protein>
    <submittedName>
        <fullName evidence="2">Nitroreductase family protein</fullName>
    </submittedName>
    <submittedName>
        <fullName evidence="3">Putative NAD(P)H nitroreductase acg</fullName>
        <ecNumber evidence="3">1.-.-.-</ecNumber>
    </submittedName>
</protein>
<dbReference type="EMBL" id="FXXI01000001">
    <property type="protein sequence ID" value="SMR99127.1"/>
    <property type="molecule type" value="Genomic_DNA"/>
</dbReference>
<evidence type="ECO:0000313" key="2">
    <source>
        <dbReference type="EMBL" id="MDW6004075.1"/>
    </source>
</evidence>
<evidence type="ECO:0000313" key="4">
    <source>
        <dbReference type="Proteomes" id="UP000196125"/>
    </source>
</evidence>
<organism evidence="3 4">
    <name type="scientific">Vibrio mangrovi</name>
    <dbReference type="NCBI Taxonomy" id="474394"/>
    <lineage>
        <taxon>Bacteria</taxon>
        <taxon>Pseudomonadati</taxon>
        <taxon>Pseudomonadota</taxon>
        <taxon>Gammaproteobacteria</taxon>
        <taxon>Vibrionales</taxon>
        <taxon>Vibrionaceae</taxon>
        <taxon>Vibrio</taxon>
    </lineage>
</organism>
<feature type="transmembrane region" description="Helical" evidence="1">
    <location>
        <begin position="6"/>
        <end position="24"/>
    </location>
</feature>
<dbReference type="AlphaFoldDB" id="A0A1Y6INA6"/>
<dbReference type="RefSeq" id="WP_200807643.1">
    <property type="nucleotide sequence ID" value="NZ_AP024883.1"/>
</dbReference>
<dbReference type="Proteomes" id="UP000196125">
    <property type="component" value="Unassembled WGS sequence"/>
</dbReference>
<dbReference type="GO" id="GO:0016491">
    <property type="term" value="F:oxidoreductase activity"/>
    <property type="evidence" value="ECO:0007669"/>
    <property type="project" value="UniProtKB-KW"/>
</dbReference>
<dbReference type="NCBIfam" id="NF047509">
    <property type="entry name" value="Rv3131_FMN_oxido"/>
    <property type="match status" value="1"/>
</dbReference>